<proteinExistence type="predicted"/>
<dbReference type="EMBL" id="JAMZDY010000001">
    <property type="protein sequence ID" value="MCP2370756.1"/>
    <property type="molecule type" value="Genomic_DNA"/>
</dbReference>
<name>A0A9X2H072_9MICO</name>
<evidence type="ECO:0000313" key="3">
    <source>
        <dbReference type="Proteomes" id="UP001139722"/>
    </source>
</evidence>
<gene>
    <name evidence="2" type="ORF">BJ978_001432</name>
</gene>
<evidence type="ECO:0000313" key="2">
    <source>
        <dbReference type="EMBL" id="MCP2370756.1"/>
    </source>
</evidence>
<comment type="caution">
    <text evidence="2">The sequence shown here is derived from an EMBL/GenBank/DDBJ whole genome shotgun (WGS) entry which is preliminary data.</text>
</comment>
<protein>
    <submittedName>
        <fullName evidence="2">Uncharacterized protein</fullName>
    </submittedName>
</protein>
<keyword evidence="3" id="KW-1185">Reference proteome</keyword>
<dbReference type="RefSeq" id="WP_156999158.1">
    <property type="nucleotide sequence ID" value="NZ_BAAANU010000074.1"/>
</dbReference>
<sequence length="253" mass="27032">MKAEEPQAEDDPELRARLRPLGGVRLDEALAVAARELAVQLEDESVRSAAFGESRRTSRRRSGVIVASVLAAVLAAGIAVPVTAVANWLSARTGDYGDTSRGTQEDNTEWLNLAGEDLPAVIAEAYPDGLQLPASLGREDAIERVDATVSRLGSEPNSFVQEGAITTTFEFWAICAWYDEWLDADADDESARRAVASDWLLDQAHYPSIVANDGGGVVDRLQEIARSAAAGDRSLVEAGYGESACDGLLGRDE</sequence>
<dbReference type="AlphaFoldDB" id="A0A9X2H072"/>
<dbReference type="OrthoDB" id="5120202at2"/>
<feature type="transmembrane region" description="Helical" evidence="1">
    <location>
        <begin position="64"/>
        <end position="89"/>
    </location>
</feature>
<dbReference type="Proteomes" id="UP001139722">
    <property type="component" value="Unassembled WGS sequence"/>
</dbReference>
<reference evidence="2" key="1">
    <citation type="submission" date="2022-06" db="EMBL/GenBank/DDBJ databases">
        <title>Sequencing the genomes of 1000 actinobacteria strains.</title>
        <authorList>
            <person name="Klenk H.-P."/>
        </authorList>
    </citation>
    <scope>NUCLEOTIDE SEQUENCE</scope>
    <source>
        <strain evidence="2">DSM 22016</strain>
    </source>
</reference>
<keyword evidence="1" id="KW-0812">Transmembrane</keyword>
<keyword evidence="1" id="KW-1133">Transmembrane helix</keyword>
<evidence type="ECO:0000256" key="1">
    <source>
        <dbReference type="SAM" id="Phobius"/>
    </source>
</evidence>
<keyword evidence="1" id="KW-0472">Membrane</keyword>
<organism evidence="2 3">
    <name type="scientific">Agromyces terreus</name>
    <dbReference type="NCBI Taxonomy" id="424795"/>
    <lineage>
        <taxon>Bacteria</taxon>
        <taxon>Bacillati</taxon>
        <taxon>Actinomycetota</taxon>
        <taxon>Actinomycetes</taxon>
        <taxon>Micrococcales</taxon>
        <taxon>Microbacteriaceae</taxon>
        <taxon>Agromyces</taxon>
    </lineage>
</organism>
<accession>A0A9X2H072</accession>